<evidence type="ECO:0000256" key="1">
    <source>
        <dbReference type="SAM" id="MobiDB-lite"/>
    </source>
</evidence>
<name>A0A1L9P2P8_ASPVE</name>
<dbReference type="EMBL" id="KV878125">
    <property type="protein sequence ID" value="OJI95820.1"/>
    <property type="molecule type" value="Genomic_DNA"/>
</dbReference>
<proteinExistence type="predicted"/>
<protein>
    <submittedName>
        <fullName evidence="2">Uncharacterized protein</fullName>
    </submittedName>
</protein>
<accession>A0A1L9P2P8</accession>
<dbReference type="AlphaFoldDB" id="A0A1L9P2P8"/>
<sequence>MWEAVLWTSTWGSPHTPRPSQTICYLDVKDDGWATYIDALVVAYTSAQVWGTILVGLESGLPTLDTAGLKRLRRGHPQSSPWSGCAGGRSTSGIVCRHEHLAQILEGEHTWYIERSWETGDHTFFFAVDTDRTQRASPCRKGGSGLGTDTAMSPTRERRGRIQAATIDELELTWAAGVNPIAAGANLQLSHTGNTSPTAVSLSVVIFTRPIPSVAFYVGLR</sequence>
<dbReference type="RefSeq" id="XP_040661583.1">
    <property type="nucleotide sequence ID" value="XM_040809505.1"/>
</dbReference>
<keyword evidence="3" id="KW-1185">Reference proteome</keyword>
<evidence type="ECO:0000313" key="2">
    <source>
        <dbReference type="EMBL" id="OJI95820.1"/>
    </source>
</evidence>
<organism evidence="2 3">
    <name type="scientific">Aspergillus versicolor CBS 583.65</name>
    <dbReference type="NCBI Taxonomy" id="1036611"/>
    <lineage>
        <taxon>Eukaryota</taxon>
        <taxon>Fungi</taxon>
        <taxon>Dikarya</taxon>
        <taxon>Ascomycota</taxon>
        <taxon>Pezizomycotina</taxon>
        <taxon>Eurotiomycetes</taxon>
        <taxon>Eurotiomycetidae</taxon>
        <taxon>Eurotiales</taxon>
        <taxon>Aspergillaceae</taxon>
        <taxon>Aspergillus</taxon>
        <taxon>Aspergillus subgen. Nidulantes</taxon>
    </lineage>
</organism>
<dbReference type="GeneID" id="63725016"/>
<feature type="region of interest" description="Disordered" evidence="1">
    <location>
        <begin position="136"/>
        <end position="156"/>
    </location>
</feature>
<dbReference type="VEuPathDB" id="FungiDB:ASPVEDRAFT_22856"/>
<reference evidence="3" key="1">
    <citation type="journal article" date="2017" name="Genome Biol.">
        <title>Comparative genomics reveals high biological diversity and specific adaptations in the industrially and medically important fungal genus Aspergillus.</title>
        <authorList>
            <person name="de Vries R.P."/>
            <person name="Riley R."/>
            <person name="Wiebenga A."/>
            <person name="Aguilar-Osorio G."/>
            <person name="Amillis S."/>
            <person name="Uchima C.A."/>
            <person name="Anderluh G."/>
            <person name="Asadollahi M."/>
            <person name="Askin M."/>
            <person name="Barry K."/>
            <person name="Battaglia E."/>
            <person name="Bayram O."/>
            <person name="Benocci T."/>
            <person name="Braus-Stromeyer S.A."/>
            <person name="Caldana C."/>
            <person name="Canovas D."/>
            <person name="Cerqueira G.C."/>
            <person name="Chen F."/>
            <person name="Chen W."/>
            <person name="Choi C."/>
            <person name="Clum A."/>
            <person name="Dos Santos R.A."/>
            <person name="Damasio A.R."/>
            <person name="Diallinas G."/>
            <person name="Emri T."/>
            <person name="Fekete E."/>
            <person name="Flipphi M."/>
            <person name="Freyberg S."/>
            <person name="Gallo A."/>
            <person name="Gournas C."/>
            <person name="Habgood R."/>
            <person name="Hainaut M."/>
            <person name="Harispe M.L."/>
            <person name="Henrissat B."/>
            <person name="Hilden K.S."/>
            <person name="Hope R."/>
            <person name="Hossain A."/>
            <person name="Karabika E."/>
            <person name="Karaffa L."/>
            <person name="Karanyi Z."/>
            <person name="Krasevec N."/>
            <person name="Kuo A."/>
            <person name="Kusch H."/>
            <person name="LaButti K."/>
            <person name="Lagendijk E.L."/>
            <person name="Lapidus A."/>
            <person name="Levasseur A."/>
            <person name="Lindquist E."/>
            <person name="Lipzen A."/>
            <person name="Logrieco A.F."/>
            <person name="MacCabe A."/>
            <person name="Maekelae M.R."/>
            <person name="Malavazi I."/>
            <person name="Melin P."/>
            <person name="Meyer V."/>
            <person name="Mielnichuk N."/>
            <person name="Miskei M."/>
            <person name="Molnar A.P."/>
            <person name="Mule G."/>
            <person name="Ngan C.Y."/>
            <person name="Orejas M."/>
            <person name="Orosz E."/>
            <person name="Ouedraogo J.P."/>
            <person name="Overkamp K.M."/>
            <person name="Park H.-S."/>
            <person name="Perrone G."/>
            <person name="Piumi F."/>
            <person name="Punt P.J."/>
            <person name="Ram A.F."/>
            <person name="Ramon A."/>
            <person name="Rauscher S."/>
            <person name="Record E."/>
            <person name="Riano-Pachon D.M."/>
            <person name="Robert V."/>
            <person name="Roehrig J."/>
            <person name="Ruller R."/>
            <person name="Salamov A."/>
            <person name="Salih N.S."/>
            <person name="Samson R.A."/>
            <person name="Sandor E."/>
            <person name="Sanguinetti M."/>
            <person name="Schuetze T."/>
            <person name="Sepcic K."/>
            <person name="Shelest E."/>
            <person name="Sherlock G."/>
            <person name="Sophianopoulou V."/>
            <person name="Squina F.M."/>
            <person name="Sun H."/>
            <person name="Susca A."/>
            <person name="Todd R.B."/>
            <person name="Tsang A."/>
            <person name="Unkles S.E."/>
            <person name="van de Wiele N."/>
            <person name="van Rossen-Uffink D."/>
            <person name="Oliveira J.V."/>
            <person name="Vesth T.C."/>
            <person name="Visser J."/>
            <person name="Yu J.-H."/>
            <person name="Zhou M."/>
            <person name="Andersen M.R."/>
            <person name="Archer D.B."/>
            <person name="Baker S.E."/>
            <person name="Benoit I."/>
            <person name="Brakhage A.A."/>
            <person name="Braus G.H."/>
            <person name="Fischer R."/>
            <person name="Frisvad J.C."/>
            <person name="Goldman G.H."/>
            <person name="Houbraken J."/>
            <person name="Oakley B."/>
            <person name="Pocsi I."/>
            <person name="Scazzocchio C."/>
            <person name="Seiboth B."/>
            <person name="vanKuyk P.A."/>
            <person name="Wortman J."/>
            <person name="Dyer P.S."/>
            <person name="Grigoriev I.V."/>
        </authorList>
    </citation>
    <scope>NUCLEOTIDE SEQUENCE [LARGE SCALE GENOMIC DNA]</scope>
    <source>
        <strain evidence="3">CBS 583.65</strain>
    </source>
</reference>
<evidence type="ECO:0000313" key="3">
    <source>
        <dbReference type="Proteomes" id="UP000184073"/>
    </source>
</evidence>
<gene>
    <name evidence="2" type="ORF">ASPVEDRAFT_22856</name>
</gene>
<dbReference type="Proteomes" id="UP000184073">
    <property type="component" value="Unassembled WGS sequence"/>
</dbReference>